<dbReference type="Pfam" id="PF00702">
    <property type="entry name" value="Hydrolase"/>
    <property type="match status" value="1"/>
</dbReference>
<protein>
    <submittedName>
        <fullName evidence="3">Haloacid dehalogenase, type II</fullName>
    </submittedName>
</protein>
<evidence type="ECO:0000256" key="1">
    <source>
        <dbReference type="ARBA" id="ARBA00008106"/>
    </source>
</evidence>
<comment type="caution">
    <text evidence="3">The sequence shown here is derived from an EMBL/GenBank/DDBJ whole genome shotgun (WGS) entry which is preliminary data.</text>
</comment>
<sequence length="221" mass="25261">MSSTVKAYIFDVYGTLFDVIGIKEECETLFPGHGEEISQRWRTKQVEYFLLRQMMGNYATLHTITRQALRYALNELGKESDEKAERQLLEAYRRLPLYPEAEGVLKQLEGKDLIVFSNGSHDMLDPLIEHAGLANVFARIISMDEIKQFKPAPSSYQYALEVLGVEKQEVLFMSSNGWDISGAKNFGFRTAWINRKNLPVEELGLPPDYIFSDLIGLLELD</sequence>
<dbReference type="NCBIfam" id="TIGR01549">
    <property type="entry name" value="HAD-SF-IA-v1"/>
    <property type="match status" value="1"/>
</dbReference>
<dbReference type="Gene3D" id="1.10.150.240">
    <property type="entry name" value="Putative phosphatase, domain 2"/>
    <property type="match status" value="1"/>
</dbReference>
<keyword evidence="4" id="KW-1185">Reference proteome</keyword>
<dbReference type="SFLD" id="SFLDF00045">
    <property type="entry name" value="2-haloacid_dehalogenase"/>
    <property type="match status" value="1"/>
</dbReference>
<evidence type="ECO:0000256" key="2">
    <source>
        <dbReference type="ARBA" id="ARBA00022801"/>
    </source>
</evidence>
<evidence type="ECO:0000313" key="3">
    <source>
        <dbReference type="EMBL" id="OHX51133.1"/>
    </source>
</evidence>
<dbReference type="InterPro" id="IPR051540">
    <property type="entry name" value="S-2-haloacid_dehalogenase"/>
</dbReference>
<dbReference type="RefSeq" id="WP_071152309.1">
    <property type="nucleotide sequence ID" value="NZ_QQRT01000001.1"/>
</dbReference>
<dbReference type="InterPro" id="IPR023198">
    <property type="entry name" value="PGP-like_dom2"/>
</dbReference>
<dbReference type="SFLD" id="SFLDG01129">
    <property type="entry name" value="C1.5:_HAD__Beta-PGM__Phosphata"/>
    <property type="match status" value="1"/>
</dbReference>
<gene>
    <name evidence="3" type="ORF">BB776_03640</name>
</gene>
<organism evidence="3 4">
    <name type="scientific">Planococcus salinarum</name>
    <dbReference type="NCBI Taxonomy" id="622695"/>
    <lineage>
        <taxon>Bacteria</taxon>
        <taxon>Bacillati</taxon>
        <taxon>Bacillota</taxon>
        <taxon>Bacilli</taxon>
        <taxon>Bacillales</taxon>
        <taxon>Caryophanaceae</taxon>
        <taxon>Planococcus</taxon>
    </lineage>
</organism>
<dbReference type="PANTHER" id="PTHR43316">
    <property type="entry name" value="HYDROLASE, HALOACID DELAHOGENASE-RELATED"/>
    <property type="match status" value="1"/>
</dbReference>
<dbReference type="InterPro" id="IPR036412">
    <property type="entry name" value="HAD-like_sf"/>
</dbReference>
<keyword evidence="2" id="KW-0378">Hydrolase</keyword>
<dbReference type="InterPro" id="IPR006439">
    <property type="entry name" value="HAD-SF_hydro_IA"/>
</dbReference>
<dbReference type="Gene3D" id="3.40.50.1000">
    <property type="entry name" value="HAD superfamily/HAD-like"/>
    <property type="match status" value="1"/>
</dbReference>
<dbReference type="NCBIfam" id="TIGR01493">
    <property type="entry name" value="HAD-SF-IA-v2"/>
    <property type="match status" value="1"/>
</dbReference>
<dbReference type="PANTHER" id="PTHR43316:SF3">
    <property type="entry name" value="HALOACID DEHALOGENASE, TYPE II (AFU_ORTHOLOGUE AFUA_2G07750)-RELATED"/>
    <property type="match status" value="1"/>
</dbReference>
<proteinExistence type="inferred from homology"/>
<dbReference type="SFLD" id="SFLDG01135">
    <property type="entry name" value="C1.5.6:_HAD__Beta-PGM__Phospha"/>
    <property type="match status" value="1"/>
</dbReference>
<dbReference type="SFLD" id="SFLDS00003">
    <property type="entry name" value="Haloacid_Dehalogenase"/>
    <property type="match status" value="1"/>
</dbReference>
<dbReference type="PRINTS" id="PR00413">
    <property type="entry name" value="HADHALOGNASE"/>
</dbReference>
<dbReference type="InterPro" id="IPR006328">
    <property type="entry name" value="2-HAD"/>
</dbReference>
<dbReference type="SUPFAM" id="SSF56784">
    <property type="entry name" value="HAD-like"/>
    <property type="match status" value="1"/>
</dbReference>
<dbReference type="EMBL" id="MBQG01000103">
    <property type="protein sequence ID" value="OHX51133.1"/>
    <property type="molecule type" value="Genomic_DNA"/>
</dbReference>
<evidence type="ECO:0000313" key="4">
    <source>
        <dbReference type="Proteomes" id="UP000242153"/>
    </source>
</evidence>
<accession>A0ABX3D161</accession>
<reference evidence="3" key="1">
    <citation type="submission" date="2016-07" db="EMBL/GenBank/DDBJ databases">
        <title>Draft genome Planococcus salivarum.</title>
        <authorList>
            <person name="See-Too W.S."/>
        </authorList>
    </citation>
    <scope>NUCLEOTIDE SEQUENCE [LARGE SCALE GENOMIC DNA]</scope>
    <source>
        <strain evidence="3">DSM 23820</strain>
    </source>
</reference>
<dbReference type="Proteomes" id="UP000242153">
    <property type="component" value="Unassembled WGS sequence"/>
</dbReference>
<dbReference type="NCBIfam" id="TIGR01509">
    <property type="entry name" value="HAD-SF-IA-v3"/>
    <property type="match status" value="1"/>
</dbReference>
<dbReference type="CDD" id="cd02588">
    <property type="entry name" value="HAD_L2-DEX"/>
    <property type="match status" value="1"/>
</dbReference>
<dbReference type="NCBIfam" id="TIGR01428">
    <property type="entry name" value="HAD_type_II"/>
    <property type="match status" value="1"/>
</dbReference>
<dbReference type="InterPro" id="IPR023214">
    <property type="entry name" value="HAD_sf"/>
</dbReference>
<comment type="similarity">
    <text evidence="1">Belongs to the HAD-like hydrolase superfamily. S-2-haloalkanoic acid dehalogenase family.</text>
</comment>
<name>A0ABX3D161_9BACL</name>